<dbReference type="Pfam" id="PF12704">
    <property type="entry name" value="MacB_PCD"/>
    <property type="match status" value="1"/>
</dbReference>
<keyword evidence="11" id="KW-1185">Reference proteome</keyword>
<evidence type="ECO:0000256" key="6">
    <source>
        <dbReference type="ARBA" id="ARBA00038076"/>
    </source>
</evidence>
<comment type="similarity">
    <text evidence="6">Belongs to the ABC-4 integral membrane protein family.</text>
</comment>
<comment type="subcellular location">
    <subcellularLocation>
        <location evidence="1">Cell membrane</location>
        <topology evidence="1">Multi-pass membrane protein</topology>
    </subcellularLocation>
</comment>
<evidence type="ECO:0000256" key="1">
    <source>
        <dbReference type="ARBA" id="ARBA00004651"/>
    </source>
</evidence>
<keyword evidence="3 7" id="KW-0812">Transmembrane</keyword>
<evidence type="ECO:0000256" key="4">
    <source>
        <dbReference type="ARBA" id="ARBA00022989"/>
    </source>
</evidence>
<evidence type="ECO:0000313" key="10">
    <source>
        <dbReference type="EMBL" id="MCU6745957.1"/>
    </source>
</evidence>
<dbReference type="PANTHER" id="PTHR30572:SF4">
    <property type="entry name" value="ABC TRANSPORTER PERMEASE YTRF"/>
    <property type="match status" value="1"/>
</dbReference>
<dbReference type="PANTHER" id="PTHR30572">
    <property type="entry name" value="MEMBRANE COMPONENT OF TRANSPORTER-RELATED"/>
    <property type="match status" value="1"/>
</dbReference>
<evidence type="ECO:0000259" key="8">
    <source>
        <dbReference type="Pfam" id="PF02687"/>
    </source>
</evidence>
<feature type="transmembrane region" description="Helical" evidence="7">
    <location>
        <begin position="276"/>
        <end position="306"/>
    </location>
</feature>
<keyword evidence="2" id="KW-1003">Cell membrane</keyword>
<evidence type="ECO:0000259" key="9">
    <source>
        <dbReference type="Pfam" id="PF12704"/>
    </source>
</evidence>
<feature type="transmembrane region" description="Helical" evidence="7">
    <location>
        <begin position="371"/>
        <end position="389"/>
    </location>
</feature>
<protein>
    <submittedName>
        <fullName evidence="10">ABC transporter permease</fullName>
    </submittedName>
</protein>
<sequence length="406" mass="43332">MAQIWEYIKIALMNIKSNKGRSILTMLGIIIGISSVIMVISIGNGVRGQVNSELEGIAGGQIAFYVDSTRKDTTVTFDQSDFDAIMEHVDHVKGVTPAFSLWGTAEGPKGDFDISLAAGTTGLQYRASEPIIKGKYFTQNDYDSGVNACVITEASAIALFGTTDVIGMTFDATFYGVTQEMRIVGIRQDSASSLINMGSGMDKMVTAEAPLTFVGNKYGFYIDDTEEFYVMADSTENSVEVAGEVLNLMETRHNVRGENQIMMQSFTDVSSQFDTILGFITIFISFVAAISLLVGGIGVMNIMLVSVTERTREIGIRKALGARTGSILLQFLAEAGIITLLGGLIGIFLGILGGRLVGAIAGITPAVNPAVVIGASVFSCGIGIFFGIYPAKKAARLSPIEALRHE</sequence>
<accession>A0ABT2T6T7</accession>
<gene>
    <name evidence="10" type="ORF">OCV77_15925</name>
</gene>
<organism evidence="10 11">
    <name type="scientific">Suilimivivens aceti</name>
    <dbReference type="NCBI Taxonomy" id="2981774"/>
    <lineage>
        <taxon>Bacteria</taxon>
        <taxon>Bacillati</taxon>
        <taxon>Bacillota</taxon>
        <taxon>Clostridia</taxon>
        <taxon>Lachnospirales</taxon>
        <taxon>Lachnospiraceae</taxon>
        <taxon>Suilimivivens</taxon>
    </lineage>
</organism>
<evidence type="ECO:0000313" key="11">
    <source>
        <dbReference type="Proteomes" id="UP001652432"/>
    </source>
</evidence>
<proteinExistence type="inferred from homology"/>
<dbReference type="InterPro" id="IPR050250">
    <property type="entry name" value="Macrolide_Exporter_MacB"/>
</dbReference>
<dbReference type="InterPro" id="IPR003838">
    <property type="entry name" value="ABC3_permease_C"/>
</dbReference>
<feature type="domain" description="MacB-like periplasmic core" evidence="9">
    <location>
        <begin position="22"/>
        <end position="245"/>
    </location>
</feature>
<evidence type="ECO:0000256" key="2">
    <source>
        <dbReference type="ARBA" id="ARBA00022475"/>
    </source>
</evidence>
<feature type="transmembrane region" description="Helical" evidence="7">
    <location>
        <begin position="23"/>
        <end position="43"/>
    </location>
</feature>
<evidence type="ECO:0000256" key="7">
    <source>
        <dbReference type="SAM" id="Phobius"/>
    </source>
</evidence>
<evidence type="ECO:0000256" key="3">
    <source>
        <dbReference type="ARBA" id="ARBA00022692"/>
    </source>
</evidence>
<dbReference type="Pfam" id="PF02687">
    <property type="entry name" value="FtsX"/>
    <property type="match status" value="1"/>
</dbReference>
<keyword evidence="5 7" id="KW-0472">Membrane</keyword>
<name>A0ABT2T6T7_9FIRM</name>
<dbReference type="InterPro" id="IPR025857">
    <property type="entry name" value="MacB_PCD"/>
</dbReference>
<feature type="transmembrane region" description="Helical" evidence="7">
    <location>
        <begin position="327"/>
        <end position="351"/>
    </location>
</feature>
<dbReference type="EMBL" id="JAOQKJ010000022">
    <property type="protein sequence ID" value="MCU6745957.1"/>
    <property type="molecule type" value="Genomic_DNA"/>
</dbReference>
<feature type="domain" description="ABC3 transporter permease C-terminal" evidence="8">
    <location>
        <begin position="286"/>
        <end position="399"/>
    </location>
</feature>
<keyword evidence="4 7" id="KW-1133">Transmembrane helix</keyword>
<evidence type="ECO:0000256" key="5">
    <source>
        <dbReference type="ARBA" id="ARBA00023136"/>
    </source>
</evidence>
<reference evidence="10 11" key="1">
    <citation type="journal article" date="2021" name="ISME Commun">
        <title>Automated analysis of genomic sequences facilitates high-throughput and comprehensive description of bacteria.</title>
        <authorList>
            <person name="Hitch T.C.A."/>
        </authorList>
    </citation>
    <scope>NUCLEOTIDE SEQUENCE [LARGE SCALE GENOMIC DNA]</scope>
    <source>
        <strain evidence="10 11">Sanger_18</strain>
    </source>
</reference>
<dbReference type="RefSeq" id="WP_118798413.1">
    <property type="nucleotide sequence ID" value="NZ_JAOQKJ010000022.1"/>
</dbReference>
<dbReference type="Proteomes" id="UP001652432">
    <property type="component" value="Unassembled WGS sequence"/>
</dbReference>
<comment type="caution">
    <text evidence="10">The sequence shown here is derived from an EMBL/GenBank/DDBJ whole genome shotgun (WGS) entry which is preliminary data.</text>
</comment>